<comment type="caution">
    <text evidence="1">The sequence shown here is derived from an EMBL/GenBank/DDBJ whole genome shotgun (WGS) entry which is preliminary data.</text>
</comment>
<evidence type="ECO:0000313" key="1">
    <source>
        <dbReference type="EMBL" id="CAH2217303.1"/>
    </source>
</evidence>
<protein>
    <submittedName>
        <fullName evidence="1">Jg23668 protein</fullName>
    </submittedName>
</protein>
<sequence length="220" mass="25126">MNGARPIQAVKKFRRLLLTSWPATRSTRDFIHFYMMRNLGAHNVCNSFIDGNKTSKRALLSWINSIRGLKSSNAASISPQLHVVELSVAVLCSGLQRVAAGVITGTLGLTTTPQLGRASMPCEVLLCLYTQQHFAGFPLTVREIRRRTRVTHIAWKTDGRWLKVLEWRPRRPQTRWTDDIRRVARSRSGPWMVELPTKDHIHTKDQIHIICPAVDVDWLK</sequence>
<dbReference type="Proteomes" id="UP000838756">
    <property type="component" value="Unassembled WGS sequence"/>
</dbReference>
<keyword evidence="2" id="KW-1185">Reference proteome</keyword>
<dbReference type="EMBL" id="CAKXAJ010017971">
    <property type="protein sequence ID" value="CAH2217303.1"/>
    <property type="molecule type" value="Genomic_DNA"/>
</dbReference>
<organism evidence="1 2">
    <name type="scientific">Pararge aegeria aegeria</name>
    <dbReference type="NCBI Taxonomy" id="348720"/>
    <lineage>
        <taxon>Eukaryota</taxon>
        <taxon>Metazoa</taxon>
        <taxon>Ecdysozoa</taxon>
        <taxon>Arthropoda</taxon>
        <taxon>Hexapoda</taxon>
        <taxon>Insecta</taxon>
        <taxon>Pterygota</taxon>
        <taxon>Neoptera</taxon>
        <taxon>Endopterygota</taxon>
        <taxon>Lepidoptera</taxon>
        <taxon>Glossata</taxon>
        <taxon>Ditrysia</taxon>
        <taxon>Papilionoidea</taxon>
        <taxon>Nymphalidae</taxon>
        <taxon>Satyrinae</taxon>
        <taxon>Satyrini</taxon>
        <taxon>Parargina</taxon>
        <taxon>Pararge</taxon>
    </lineage>
</organism>
<gene>
    <name evidence="1" type="primary">jg23668</name>
    <name evidence="1" type="ORF">PAEG_LOCUS5218</name>
</gene>
<dbReference type="AlphaFoldDB" id="A0A8S4QVR0"/>
<proteinExistence type="predicted"/>
<reference evidence="1" key="1">
    <citation type="submission" date="2022-03" db="EMBL/GenBank/DDBJ databases">
        <authorList>
            <person name="Lindestad O."/>
        </authorList>
    </citation>
    <scope>NUCLEOTIDE SEQUENCE</scope>
</reference>
<accession>A0A8S4QVR0</accession>
<name>A0A8S4QVR0_9NEOP</name>
<evidence type="ECO:0000313" key="2">
    <source>
        <dbReference type="Proteomes" id="UP000838756"/>
    </source>
</evidence>